<dbReference type="AlphaFoldDB" id="A0A8G1RJ68"/>
<sequence>MLCRDKLACPGYRVLGLASKARIPHGLIHLDDRFKRRAWVGLGPSWGLAGGGKEGKLILIYQPRSDVRHQADICWFLIWLAAGFDYSYPFPF</sequence>
<evidence type="ECO:0000313" key="1">
    <source>
        <dbReference type="EMBL" id="RAK74259.1"/>
    </source>
</evidence>
<accession>A0A8G1RJ68</accession>
<dbReference type="EMBL" id="KZ824670">
    <property type="protein sequence ID" value="RAK74259.1"/>
    <property type="molecule type" value="Genomic_DNA"/>
</dbReference>
<reference evidence="1 2" key="1">
    <citation type="submission" date="2018-02" db="EMBL/GenBank/DDBJ databases">
        <title>The genomes of Aspergillus section Nigri reveals drivers in fungal speciation.</title>
        <authorList>
            <consortium name="DOE Joint Genome Institute"/>
            <person name="Vesth T.C."/>
            <person name="Nybo J."/>
            <person name="Theobald S."/>
            <person name="Brandl J."/>
            <person name="Frisvad J.C."/>
            <person name="Nielsen K.F."/>
            <person name="Lyhne E.K."/>
            <person name="Kogle M.E."/>
            <person name="Kuo A."/>
            <person name="Riley R."/>
            <person name="Clum A."/>
            <person name="Nolan M."/>
            <person name="Lipzen A."/>
            <person name="Salamov A."/>
            <person name="Henrissat B."/>
            <person name="Wiebenga A."/>
            <person name="De vries R.P."/>
            <person name="Grigoriev I.V."/>
            <person name="Mortensen U.H."/>
            <person name="Andersen M.R."/>
            <person name="Baker S.E."/>
        </authorList>
    </citation>
    <scope>NUCLEOTIDE SEQUENCE [LARGE SCALE GENOMIC DNA]</scope>
    <source>
        <strain evidence="1 2">CBS 313.89</strain>
    </source>
</reference>
<dbReference type="RefSeq" id="XP_040798269.1">
    <property type="nucleotide sequence ID" value="XM_040939662.1"/>
</dbReference>
<evidence type="ECO:0000313" key="2">
    <source>
        <dbReference type="Proteomes" id="UP000249789"/>
    </source>
</evidence>
<protein>
    <submittedName>
        <fullName evidence="1">Uncharacterized protein</fullName>
    </submittedName>
</protein>
<gene>
    <name evidence="1" type="ORF">BO72DRAFT_210363</name>
</gene>
<name>A0A8G1RJ68_9EURO</name>
<keyword evidence="2" id="KW-1185">Reference proteome</keyword>
<organism evidence="1 2">
    <name type="scientific">Aspergillus fijiensis CBS 313.89</name>
    <dbReference type="NCBI Taxonomy" id="1448319"/>
    <lineage>
        <taxon>Eukaryota</taxon>
        <taxon>Fungi</taxon>
        <taxon>Dikarya</taxon>
        <taxon>Ascomycota</taxon>
        <taxon>Pezizomycotina</taxon>
        <taxon>Eurotiomycetes</taxon>
        <taxon>Eurotiomycetidae</taxon>
        <taxon>Eurotiales</taxon>
        <taxon>Aspergillaceae</taxon>
        <taxon>Aspergillus</taxon>
    </lineage>
</organism>
<proteinExistence type="predicted"/>
<dbReference type="Proteomes" id="UP000249789">
    <property type="component" value="Unassembled WGS sequence"/>
</dbReference>
<dbReference type="VEuPathDB" id="FungiDB:BO72DRAFT_210363"/>
<dbReference type="GeneID" id="63856995"/>